<comment type="caution">
    <text evidence="1">The sequence shown here is derived from an EMBL/GenBank/DDBJ whole genome shotgun (WGS) entry which is preliminary data.</text>
</comment>
<dbReference type="AlphaFoldDB" id="A0AAD4W7V9"/>
<dbReference type="EMBL" id="JAJFAZ020000003">
    <property type="protein sequence ID" value="KAI5338201.1"/>
    <property type="molecule type" value="Genomic_DNA"/>
</dbReference>
<keyword evidence="2" id="KW-1185">Reference proteome</keyword>
<name>A0AAD4W7V9_PRUDU</name>
<accession>A0AAD4W7V9</accession>
<dbReference type="Proteomes" id="UP001054821">
    <property type="component" value="Chromosome 3"/>
</dbReference>
<protein>
    <submittedName>
        <fullName evidence="1">Uncharacterized protein</fullName>
    </submittedName>
</protein>
<gene>
    <name evidence="1" type="ORF">L3X38_017472</name>
</gene>
<organism evidence="1 2">
    <name type="scientific">Prunus dulcis</name>
    <name type="common">Almond</name>
    <name type="synonym">Amygdalus dulcis</name>
    <dbReference type="NCBI Taxonomy" id="3755"/>
    <lineage>
        <taxon>Eukaryota</taxon>
        <taxon>Viridiplantae</taxon>
        <taxon>Streptophyta</taxon>
        <taxon>Embryophyta</taxon>
        <taxon>Tracheophyta</taxon>
        <taxon>Spermatophyta</taxon>
        <taxon>Magnoliopsida</taxon>
        <taxon>eudicotyledons</taxon>
        <taxon>Gunneridae</taxon>
        <taxon>Pentapetalae</taxon>
        <taxon>rosids</taxon>
        <taxon>fabids</taxon>
        <taxon>Rosales</taxon>
        <taxon>Rosaceae</taxon>
        <taxon>Amygdaloideae</taxon>
        <taxon>Amygdaleae</taxon>
        <taxon>Prunus</taxon>
    </lineage>
</organism>
<proteinExistence type="predicted"/>
<evidence type="ECO:0000313" key="2">
    <source>
        <dbReference type="Proteomes" id="UP001054821"/>
    </source>
</evidence>
<evidence type="ECO:0000313" key="1">
    <source>
        <dbReference type="EMBL" id="KAI5338201.1"/>
    </source>
</evidence>
<reference evidence="1 2" key="1">
    <citation type="journal article" date="2022" name="G3 (Bethesda)">
        <title>Whole-genome sequence and methylome profiling of the almond [Prunus dulcis (Mill.) D.A. Webb] cultivar 'Nonpareil'.</title>
        <authorList>
            <person name="D'Amico-Willman K.M."/>
            <person name="Ouma W.Z."/>
            <person name="Meulia T."/>
            <person name="Sideli G.M."/>
            <person name="Gradziel T.M."/>
            <person name="Fresnedo-Ramirez J."/>
        </authorList>
    </citation>
    <scope>NUCLEOTIDE SEQUENCE [LARGE SCALE GENOMIC DNA]</scope>
    <source>
        <strain evidence="1">Clone GOH B32 T37-40</strain>
    </source>
</reference>
<sequence>MITQHGPEEAIDLELRKGRKFHDSGMLTTSKDITHKASSYWLSPLVKHVFAPKPHPPVDIGHKASSGTMDHNPHPRGDVGHNNRPYKPLPLNYAFRDVGHKAPSRTITHKLHPLGGAGCKNRPYSPLPLNRVLQKM</sequence>